<dbReference type="Pfam" id="PF01596">
    <property type="entry name" value="Methyltransf_3"/>
    <property type="match status" value="1"/>
</dbReference>
<dbReference type="EMBL" id="CP003156">
    <property type="protein sequence ID" value="AEV32675.1"/>
    <property type="molecule type" value="Genomic_DNA"/>
</dbReference>
<dbReference type="CDD" id="cd02440">
    <property type="entry name" value="AdoMet_MTases"/>
    <property type="match status" value="1"/>
</dbReference>
<dbReference type="PROSITE" id="PS51682">
    <property type="entry name" value="SAM_OMT_I"/>
    <property type="match status" value="1"/>
</dbReference>
<protein>
    <submittedName>
        <fullName evidence="4">Putative O-methyltransferase</fullName>
    </submittedName>
</protein>
<keyword evidence="2 4" id="KW-0808">Transferase</keyword>
<dbReference type="GO" id="GO:0008171">
    <property type="term" value="F:O-methyltransferase activity"/>
    <property type="evidence" value="ECO:0007669"/>
    <property type="project" value="InterPro"/>
</dbReference>
<dbReference type="STRING" id="926562.Oweho_1687"/>
<dbReference type="GO" id="GO:0032259">
    <property type="term" value="P:methylation"/>
    <property type="evidence" value="ECO:0007669"/>
    <property type="project" value="UniProtKB-KW"/>
</dbReference>
<dbReference type="GO" id="GO:0008757">
    <property type="term" value="F:S-adenosylmethionine-dependent methyltransferase activity"/>
    <property type="evidence" value="ECO:0007669"/>
    <property type="project" value="TreeGrafter"/>
</dbReference>
<dbReference type="OrthoDB" id="9799672at2"/>
<organism evidence="4 5">
    <name type="scientific">Owenweeksia hongkongensis (strain DSM 17368 / CIP 108786 / JCM 12287 / NRRL B-23963 / UST20020801)</name>
    <dbReference type="NCBI Taxonomy" id="926562"/>
    <lineage>
        <taxon>Bacteria</taxon>
        <taxon>Pseudomonadati</taxon>
        <taxon>Bacteroidota</taxon>
        <taxon>Flavobacteriia</taxon>
        <taxon>Flavobacteriales</taxon>
        <taxon>Owenweeksiaceae</taxon>
        <taxon>Owenweeksia</taxon>
    </lineage>
</organism>
<reference evidence="4 5" key="1">
    <citation type="journal article" date="2012" name="Stand. Genomic Sci.">
        <title>Genome sequence of the orange-pigmented seawater bacterium Owenweeksia hongkongensis type strain (UST20020801(T)).</title>
        <authorList>
            <person name="Riedel T."/>
            <person name="Held B."/>
            <person name="Nolan M."/>
            <person name="Lucas S."/>
            <person name="Lapidus A."/>
            <person name="Tice H."/>
            <person name="Del Rio T.G."/>
            <person name="Cheng J.F."/>
            <person name="Han C."/>
            <person name="Tapia R."/>
            <person name="Goodwin L.A."/>
            <person name="Pitluck S."/>
            <person name="Liolios K."/>
            <person name="Mavromatis K."/>
            <person name="Pagani I."/>
            <person name="Ivanova N."/>
            <person name="Mikhailova N."/>
            <person name="Pati A."/>
            <person name="Chen A."/>
            <person name="Palaniappan K."/>
            <person name="Rohde M."/>
            <person name="Tindall B.J."/>
            <person name="Detter J.C."/>
            <person name="Goker M."/>
            <person name="Woyke T."/>
            <person name="Bristow J."/>
            <person name="Eisen J.A."/>
            <person name="Markowitz V."/>
            <person name="Hugenholtz P."/>
            <person name="Klenk H.P."/>
            <person name="Kyrpides N.C."/>
        </authorList>
    </citation>
    <scope>NUCLEOTIDE SEQUENCE</scope>
    <source>
        <strain evidence="5">DSM 17368 / JCM 12287 / NRRL B-23963</strain>
    </source>
</reference>
<dbReference type="SUPFAM" id="SSF53335">
    <property type="entry name" value="S-adenosyl-L-methionine-dependent methyltransferases"/>
    <property type="match status" value="1"/>
</dbReference>
<sequence length="213" mass="24246">MDFLPEKINTYSENHTSPESEILENLNRDTQAKILRARMLSGHLQGRTLSMFSHMLKPKRMLEIGTYTGYSALCLAEGLTEDGVLHTIDINEELEDFAKSYFDKSEYGSKIKMHVGDALEIIPGLNETWDMVFIDADKANYSNYFDLVIEHTRTGGFIIADNVLWSGKVTEPLKAQDIDTEALLVFNKKMQDDPRVENVLLPIRDGLMIARKK</sequence>
<keyword evidence="3" id="KW-0949">S-adenosyl-L-methionine</keyword>
<evidence type="ECO:0000313" key="5">
    <source>
        <dbReference type="Proteomes" id="UP000005631"/>
    </source>
</evidence>
<evidence type="ECO:0000256" key="1">
    <source>
        <dbReference type="ARBA" id="ARBA00022603"/>
    </source>
</evidence>
<dbReference type="InterPro" id="IPR029063">
    <property type="entry name" value="SAM-dependent_MTases_sf"/>
</dbReference>
<dbReference type="InterPro" id="IPR050362">
    <property type="entry name" value="Cation-dep_OMT"/>
</dbReference>
<dbReference type="PATRIC" id="fig|926562.3.peg.1690"/>
<accession>G8R0H1</accession>
<dbReference type="KEGG" id="oho:Oweho_1687"/>
<gene>
    <name evidence="4" type="ordered locus">Oweho_1687</name>
</gene>
<dbReference type="Gene3D" id="3.40.50.150">
    <property type="entry name" value="Vaccinia Virus protein VP39"/>
    <property type="match status" value="1"/>
</dbReference>
<evidence type="ECO:0000256" key="3">
    <source>
        <dbReference type="ARBA" id="ARBA00022691"/>
    </source>
</evidence>
<dbReference type="InterPro" id="IPR002935">
    <property type="entry name" value="SAM_O-MeTrfase"/>
</dbReference>
<proteinExistence type="predicted"/>
<dbReference type="eggNOG" id="COG4122">
    <property type="taxonomic scope" value="Bacteria"/>
</dbReference>
<evidence type="ECO:0000313" key="4">
    <source>
        <dbReference type="EMBL" id="AEV32675.1"/>
    </source>
</evidence>
<evidence type="ECO:0000256" key="2">
    <source>
        <dbReference type="ARBA" id="ARBA00022679"/>
    </source>
</evidence>
<dbReference type="AlphaFoldDB" id="G8R0H1"/>
<dbReference type="PANTHER" id="PTHR10509:SF14">
    <property type="entry name" value="CAFFEOYL-COA O-METHYLTRANSFERASE 3-RELATED"/>
    <property type="match status" value="1"/>
</dbReference>
<keyword evidence="1 4" id="KW-0489">Methyltransferase</keyword>
<dbReference type="Proteomes" id="UP000005631">
    <property type="component" value="Chromosome"/>
</dbReference>
<dbReference type="RefSeq" id="WP_014202031.1">
    <property type="nucleotide sequence ID" value="NC_016599.1"/>
</dbReference>
<name>G8R0H1_OWEHD</name>
<dbReference type="PANTHER" id="PTHR10509">
    <property type="entry name" value="O-METHYLTRANSFERASE-RELATED"/>
    <property type="match status" value="1"/>
</dbReference>
<keyword evidence="5" id="KW-1185">Reference proteome</keyword>
<dbReference type="HOGENOM" id="CLU_067676_4_0_10"/>